<evidence type="ECO:0000313" key="2">
    <source>
        <dbReference type="Proteomes" id="UP001148662"/>
    </source>
</evidence>
<proteinExistence type="predicted"/>
<accession>A0ACC1TA79</accession>
<dbReference type="Proteomes" id="UP001148662">
    <property type="component" value="Unassembled WGS sequence"/>
</dbReference>
<name>A0ACC1TA79_9APHY</name>
<reference evidence="1" key="1">
    <citation type="submission" date="2022-07" db="EMBL/GenBank/DDBJ databases">
        <title>Genome Sequence of Phlebia brevispora.</title>
        <authorList>
            <person name="Buettner E."/>
        </authorList>
    </citation>
    <scope>NUCLEOTIDE SEQUENCE</scope>
    <source>
        <strain evidence="1">MPL23</strain>
    </source>
</reference>
<sequence length="719" mass="80795">MATLLYSGAYCALSWAQKSICWSFRLSQRSCDAVAVLSKRVVRRAITMVQPIGGQNRGSGGVRPEDVDHHDSEDIDTLLAGYDIISPEFGVEEVLLDLYRKCQLDDHTTNMEENDVRVSERNDAFIFTNVDAILLDDSLLSVMQRALQRQQLCGRDVLGFLLSALNSRLDIGAGGYNSAENVLSKLTQLAPSAYHTFIDILCGADQHYDSTPDLLSLAILLSHGRSDVPESMAAAFATFLENIARSQDRCLLLARYVISPDRTSDDWQALVFSTMGAAFRILDSNILRLTVHYAYIDRNTDLSAVAPSGIPDPNFPSNTYRHFLDEVARTHQGGNEVKPRVTFRVLDQLLDLALSILQRILDGIVTDPTQFHESEGLEVKELLQFLLNAIPVIGQIDWLWRWLDRKHGQIDVVMDHFFGRPALFSVFLECLETHRGFFPQEALLPLLEKPARRASQSTSGPANILSALTTYFQVRHDVHVPPTAYKTLLLYHLYIKFHHGDHVQQRRTSSLVIKWLRDAPSSVPTSVTDNIPGSPDDERIAVGNLANEILREIDTHSTGGSSNDILQRYALQDRNHRFELENTRYYQWRARFDVERDVFPDELVASLCRFIDNPSDRWGHTLWRVRRLGEVERDKSHHAISTHSLRPATALAIDASATQRNGGNGQSLDLAGMPDAQSAGSEGRTEWTIHSANRRRLSGIRYGQTTEAGLCRQGELRTS</sequence>
<gene>
    <name evidence="1" type="ORF">NM688_g1862</name>
</gene>
<protein>
    <submittedName>
        <fullName evidence="1">Uncharacterized protein</fullName>
    </submittedName>
</protein>
<organism evidence="1 2">
    <name type="scientific">Phlebia brevispora</name>
    <dbReference type="NCBI Taxonomy" id="194682"/>
    <lineage>
        <taxon>Eukaryota</taxon>
        <taxon>Fungi</taxon>
        <taxon>Dikarya</taxon>
        <taxon>Basidiomycota</taxon>
        <taxon>Agaricomycotina</taxon>
        <taxon>Agaricomycetes</taxon>
        <taxon>Polyporales</taxon>
        <taxon>Meruliaceae</taxon>
        <taxon>Phlebia</taxon>
    </lineage>
</organism>
<comment type="caution">
    <text evidence="1">The sequence shown here is derived from an EMBL/GenBank/DDBJ whole genome shotgun (WGS) entry which is preliminary data.</text>
</comment>
<evidence type="ECO:0000313" key="1">
    <source>
        <dbReference type="EMBL" id="KAJ3556720.1"/>
    </source>
</evidence>
<dbReference type="EMBL" id="JANHOG010000217">
    <property type="protein sequence ID" value="KAJ3556720.1"/>
    <property type="molecule type" value="Genomic_DNA"/>
</dbReference>
<keyword evidence="2" id="KW-1185">Reference proteome</keyword>